<proteinExistence type="predicted"/>
<protein>
    <submittedName>
        <fullName evidence="2">Serine hydrolase</fullName>
    </submittedName>
</protein>
<dbReference type="InterPro" id="IPR012338">
    <property type="entry name" value="Beta-lactam/transpept-like"/>
</dbReference>
<organism evidence="2 3">
    <name type="scientific">Streptomyces camponoticapitis</name>
    <dbReference type="NCBI Taxonomy" id="1616125"/>
    <lineage>
        <taxon>Bacteria</taxon>
        <taxon>Bacillati</taxon>
        <taxon>Actinomycetota</taxon>
        <taxon>Actinomycetes</taxon>
        <taxon>Kitasatosporales</taxon>
        <taxon>Streptomycetaceae</taxon>
        <taxon>Streptomyces</taxon>
    </lineage>
</organism>
<evidence type="ECO:0000259" key="1">
    <source>
        <dbReference type="Pfam" id="PF00144"/>
    </source>
</evidence>
<reference evidence="3" key="1">
    <citation type="journal article" date="2019" name="Int. J. Syst. Evol. Microbiol.">
        <title>The Global Catalogue of Microorganisms (GCM) 10K type strain sequencing project: providing services to taxonomists for standard genome sequencing and annotation.</title>
        <authorList>
            <consortium name="The Broad Institute Genomics Platform"/>
            <consortium name="The Broad Institute Genome Sequencing Center for Infectious Disease"/>
            <person name="Wu L."/>
            <person name="Ma J."/>
        </authorList>
    </citation>
    <scope>NUCLEOTIDE SEQUENCE [LARGE SCALE GENOMIC DNA]</scope>
    <source>
        <strain evidence="3">CGMCC 4.7275</strain>
    </source>
</reference>
<sequence>MSETLPTTRTTAVGPDRPELRQAIQEIVDSGFAGMQLRVHDERGHWAGSAGVRKLGEAAKPPTDGHFRIGSITKTFTATLVLRLVAEGRIGLDTPADAYLPEFRLDRRITVRMLLQHTSGLFSFTGEIYEDGTIVAGGVAGVGKEWMDNQFRTYRPEELVRMALSKPARFEPGTDWSYSNTNYVLVRLLIEKATDRSYAEEMRRLVLGPLGLTGTVVPGASPEIPEPHAHGYYGYEDAGRWKVADTTRFNPSWISAAGDMISTSQDLHTFFSALMSGKLLPAPLLAEMRTPHPKMGYGLGVFVEETVGGGTIFQHNGGFWGWAALMYSTPDGSKTLTGSLTSGEAELDWPALAGAFEKVKQRLVKEVFGD</sequence>
<evidence type="ECO:0000313" key="3">
    <source>
        <dbReference type="Proteomes" id="UP000660265"/>
    </source>
</evidence>
<evidence type="ECO:0000313" key="2">
    <source>
        <dbReference type="EMBL" id="GGK19422.1"/>
    </source>
</evidence>
<dbReference type="PANTHER" id="PTHR46825:SF7">
    <property type="entry name" value="D-ALANYL-D-ALANINE CARBOXYPEPTIDASE"/>
    <property type="match status" value="1"/>
</dbReference>
<dbReference type="Pfam" id="PF00144">
    <property type="entry name" value="Beta-lactamase"/>
    <property type="match status" value="1"/>
</dbReference>
<dbReference type="InterPro" id="IPR001466">
    <property type="entry name" value="Beta-lactam-related"/>
</dbReference>
<dbReference type="InterPro" id="IPR050491">
    <property type="entry name" value="AmpC-like"/>
</dbReference>
<accession>A0ABQ2ES73</accession>
<dbReference type="SUPFAM" id="SSF56601">
    <property type="entry name" value="beta-lactamase/transpeptidase-like"/>
    <property type="match status" value="1"/>
</dbReference>
<keyword evidence="2" id="KW-0378">Hydrolase</keyword>
<dbReference type="Gene3D" id="3.40.710.10">
    <property type="entry name" value="DD-peptidase/beta-lactamase superfamily"/>
    <property type="match status" value="1"/>
</dbReference>
<dbReference type="Proteomes" id="UP000660265">
    <property type="component" value="Unassembled WGS sequence"/>
</dbReference>
<dbReference type="RefSeq" id="WP_189110631.1">
    <property type="nucleotide sequence ID" value="NZ_BMMV01000024.1"/>
</dbReference>
<dbReference type="PANTHER" id="PTHR46825">
    <property type="entry name" value="D-ALANYL-D-ALANINE-CARBOXYPEPTIDASE/ENDOPEPTIDASE AMPH"/>
    <property type="match status" value="1"/>
</dbReference>
<gene>
    <name evidence="2" type="ORF">GCM10011583_59080</name>
</gene>
<name>A0ABQ2ES73_9ACTN</name>
<feature type="domain" description="Beta-lactamase-related" evidence="1">
    <location>
        <begin position="20"/>
        <end position="331"/>
    </location>
</feature>
<dbReference type="EMBL" id="BMMV01000024">
    <property type="protein sequence ID" value="GGK19422.1"/>
    <property type="molecule type" value="Genomic_DNA"/>
</dbReference>
<dbReference type="GO" id="GO:0016787">
    <property type="term" value="F:hydrolase activity"/>
    <property type="evidence" value="ECO:0007669"/>
    <property type="project" value="UniProtKB-KW"/>
</dbReference>
<keyword evidence="3" id="KW-1185">Reference proteome</keyword>
<comment type="caution">
    <text evidence="2">The sequence shown here is derived from an EMBL/GenBank/DDBJ whole genome shotgun (WGS) entry which is preliminary data.</text>
</comment>